<dbReference type="Proteomes" id="UP000052967">
    <property type="component" value="Unassembled WGS sequence"/>
</dbReference>
<evidence type="ECO:0000313" key="3">
    <source>
        <dbReference type="Proteomes" id="UP000052967"/>
    </source>
</evidence>
<proteinExistence type="predicted"/>
<feature type="compositionally biased region" description="Basic and acidic residues" evidence="1">
    <location>
        <begin position="35"/>
        <end position="45"/>
    </location>
</feature>
<organism evidence="2 3">
    <name type="scientific">Merops nubicus</name>
    <name type="common">Northern carmine bee-eater</name>
    <dbReference type="NCBI Taxonomy" id="57421"/>
    <lineage>
        <taxon>Eukaryota</taxon>
        <taxon>Metazoa</taxon>
        <taxon>Chordata</taxon>
        <taxon>Craniata</taxon>
        <taxon>Vertebrata</taxon>
        <taxon>Euteleostomi</taxon>
        <taxon>Archelosauria</taxon>
        <taxon>Archosauria</taxon>
        <taxon>Dinosauria</taxon>
        <taxon>Saurischia</taxon>
        <taxon>Theropoda</taxon>
        <taxon>Coelurosauria</taxon>
        <taxon>Aves</taxon>
        <taxon>Neognathae</taxon>
        <taxon>Neoaves</taxon>
        <taxon>Telluraves</taxon>
        <taxon>Coraciimorphae</taxon>
        <taxon>Coraciiformes</taxon>
        <taxon>Meropidae</taxon>
        <taxon>Merops</taxon>
    </lineage>
</organism>
<feature type="compositionally biased region" description="Basic and acidic residues" evidence="1">
    <location>
        <begin position="224"/>
        <end position="234"/>
    </location>
</feature>
<sequence>SSTQGKQGLSKERGKKNSCREEKKLIVENSASQEEINHLKGDSEQRVTSLAVSSPSLQGLPEGCKDETQSAKENPSRASRKKRIPSPSEKNSSTSLREKSGLPRGRAQKRVLEEAEVTSLEENSSQQKRQLRNKRRKVEFTSEAAACTSLPEKLPEEGDSSEAQKVCLASTGSEKKHQTGRRQQAAATSRRRRCQLPAEDFTPKKLKSGSDENGALPKGKRNKTKEELVEEDSRTAGGMGRKTRSSART</sequence>
<gene>
    <name evidence="2" type="ORF">N331_12521</name>
</gene>
<reference evidence="2 3" key="1">
    <citation type="submission" date="2014-04" db="EMBL/GenBank/DDBJ databases">
        <title>Genome evolution of avian class.</title>
        <authorList>
            <person name="Zhang G."/>
            <person name="Li C."/>
        </authorList>
    </citation>
    <scope>NUCLEOTIDE SEQUENCE [LARGE SCALE GENOMIC DNA]</scope>
    <source>
        <strain evidence="2">BGI_N331</strain>
    </source>
</reference>
<dbReference type="EMBL" id="KK695282">
    <property type="protein sequence ID" value="KFQ23946.1"/>
    <property type="molecule type" value="Genomic_DNA"/>
</dbReference>
<feature type="region of interest" description="Disordered" evidence="1">
    <location>
        <begin position="1"/>
        <end position="249"/>
    </location>
</feature>
<name>A0A091R8P9_MERNU</name>
<feature type="non-terminal residue" evidence="2">
    <location>
        <position position="1"/>
    </location>
</feature>
<dbReference type="AlphaFoldDB" id="A0A091R8P9"/>
<evidence type="ECO:0000313" key="2">
    <source>
        <dbReference type="EMBL" id="KFQ23946.1"/>
    </source>
</evidence>
<keyword evidence="3" id="KW-1185">Reference proteome</keyword>
<feature type="compositionally biased region" description="Polar residues" evidence="1">
    <location>
        <begin position="46"/>
        <end position="57"/>
    </location>
</feature>
<evidence type="ECO:0000256" key="1">
    <source>
        <dbReference type="SAM" id="MobiDB-lite"/>
    </source>
</evidence>
<protein>
    <submittedName>
        <fullName evidence="2">Uncharacterized protein</fullName>
    </submittedName>
</protein>
<feature type="non-terminal residue" evidence="2">
    <location>
        <position position="249"/>
    </location>
</feature>
<accession>A0A091R8P9</accession>